<gene>
    <name evidence="2" type="ORF">OG327_33010</name>
</gene>
<protein>
    <submittedName>
        <fullName evidence="2">LLM class flavin-dependent oxidoreductase</fullName>
    </submittedName>
</protein>
<dbReference type="EMBL" id="CP108264">
    <property type="protein sequence ID" value="WTU77750.1"/>
    <property type="molecule type" value="Genomic_DNA"/>
</dbReference>
<dbReference type="PANTHER" id="PTHR30137:SF6">
    <property type="entry name" value="LUCIFERASE-LIKE MONOOXYGENASE"/>
    <property type="match status" value="1"/>
</dbReference>
<dbReference type="InterPro" id="IPR011251">
    <property type="entry name" value="Luciferase-like_dom"/>
</dbReference>
<dbReference type="GO" id="GO:0016705">
    <property type="term" value="F:oxidoreductase activity, acting on paired donors, with incorporation or reduction of molecular oxygen"/>
    <property type="evidence" value="ECO:0007669"/>
    <property type="project" value="InterPro"/>
</dbReference>
<dbReference type="AlphaFoldDB" id="A0AAU2JY18"/>
<evidence type="ECO:0000313" key="2">
    <source>
        <dbReference type="EMBL" id="WTU77750.1"/>
    </source>
</evidence>
<dbReference type="InterPro" id="IPR036661">
    <property type="entry name" value="Luciferase-like_sf"/>
</dbReference>
<evidence type="ECO:0000259" key="1">
    <source>
        <dbReference type="Pfam" id="PF00296"/>
    </source>
</evidence>
<proteinExistence type="predicted"/>
<reference evidence="2" key="1">
    <citation type="submission" date="2022-10" db="EMBL/GenBank/DDBJ databases">
        <title>The complete genomes of actinobacterial strains from the NBC collection.</title>
        <authorList>
            <person name="Joergensen T.S."/>
            <person name="Alvarez Arevalo M."/>
            <person name="Sterndorff E.B."/>
            <person name="Faurdal D."/>
            <person name="Vuksanovic O."/>
            <person name="Mourched A.-S."/>
            <person name="Charusanti P."/>
            <person name="Shaw S."/>
            <person name="Blin K."/>
            <person name="Weber T."/>
        </authorList>
    </citation>
    <scope>NUCLEOTIDE SEQUENCE</scope>
    <source>
        <strain evidence="2">NBC_00049</strain>
    </source>
</reference>
<dbReference type="Pfam" id="PF00296">
    <property type="entry name" value="Bac_luciferase"/>
    <property type="match status" value="1"/>
</dbReference>
<dbReference type="InterPro" id="IPR050766">
    <property type="entry name" value="Bact_Lucif_Oxidored"/>
</dbReference>
<name>A0AAU2JY18_9ACTN</name>
<dbReference type="Gene3D" id="3.20.20.30">
    <property type="entry name" value="Luciferase-like domain"/>
    <property type="match status" value="1"/>
</dbReference>
<dbReference type="GO" id="GO:0005829">
    <property type="term" value="C:cytosol"/>
    <property type="evidence" value="ECO:0007669"/>
    <property type="project" value="TreeGrafter"/>
</dbReference>
<dbReference type="PANTHER" id="PTHR30137">
    <property type="entry name" value="LUCIFERASE-LIKE MONOOXYGENASE"/>
    <property type="match status" value="1"/>
</dbReference>
<organism evidence="2">
    <name type="scientific">Streptomyces sp. NBC_00049</name>
    <dbReference type="NCBI Taxonomy" id="2903617"/>
    <lineage>
        <taxon>Bacteria</taxon>
        <taxon>Bacillati</taxon>
        <taxon>Actinomycetota</taxon>
        <taxon>Actinomycetes</taxon>
        <taxon>Kitasatosporales</taxon>
        <taxon>Streptomycetaceae</taxon>
        <taxon>Streptomyces</taxon>
    </lineage>
</organism>
<accession>A0AAU2JY18</accession>
<dbReference type="SUPFAM" id="SSF51679">
    <property type="entry name" value="Bacterial luciferase-like"/>
    <property type="match status" value="1"/>
</dbReference>
<feature type="domain" description="Luciferase-like" evidence="1">
    <location>
        <begin position="1"/>
        <end position="115"/>
    </location>
</feature>
<sequence length="417" mass="46485">MRFDIFCSLTQAQPGGVLPPHAAVLRNFIEQAQVADRLGFDTVWVAGSHFSSELQRAHRRPVIPHWRGEIGLNTDFCQLAGQVLARTQRIDVGSAIMNIVGQGGPLAAAERVAALLGWHGLDPAERRRIRVGFAGGRFDYISRLSGVLPRTGWEREAWPQVRSAVAAEAAEIFVRLLAGETLASDDVPEAELGPEHFDDPDTYTRARKAGAPAGERIVVPRRWEFETIRAVPEIARPDLLELVAGSQDPALQARLNRFRPVKVFNLSITPTAVIEATHARMDRIYHPAGGPWRRGYMPRTVFVFLQDDPVRSTRGNRAAAREDAEMRLAAYWRALEGTLDPARIASAADNALVGTAADIAEQITGRFHPDDRLMLWFDFFTHDNRRVCEQMESFMTAVVPRLPQPYSSPYDCRAHTE</sequence>